<accession>A0A8H5GCR0</accession>
<feature type="region of interest" description="Disordered" evidence="1">
    <location>
        <begin position="865"/>
        <end position="944"/>
    </location>
</feature>
<organism evidence="2 3">
    <name type="scientific">Tetrapyrgos nigripes</name>
    <dbReference type="NCBI Taxonomy" id="182062"/>
    <lineage>
        <taxon>Eukaryota</taxon>
        <taxon>Fungi</taxon>
        <taxon>Dikarya</taxon>
        <taxon>Basidiomycota</taxon>
        <taxon>Agaricomycotina</taxon>
        <taxon>Agaricomycetes</taxon>
        <taxon>Agaricomycetidae</taxon>
        <taxon>Agaricales</taxon>
        <taxon>Marasmiineae</taxon>
        <taxon>Marasmiaceae</taxon>
        <taxon>Tetrapyrgos</taxon>
    </lineage>
</organism>
<feature type="region of interest" description="Disordered" evidence="1">
    <location>
        <begin position="620"/>
        <end position="839"/>
    </location>
</feature>
<feature type="compositionally biased region" description="Basic and acidic residues" evidence="1">
    <location>
        <begin position="1416"/>
        <end position="1434"/>
    </location>
</feature>
<comment type="caution">
    <text evidence="2">The sequence shown here is derived from an EMBL/GenBank/DDBJ whole genome shotgun (WGS) entry which is preliminary data.</text>
</comment>
<feature type="compositionally biased region" description="Basic residues" evidence="1">
    <location>
        <begin position="390"/>
        <end position="400"/>
    </location>
</feature>
<feature type="compositionally biased region" description="Pro residues" evidence="1">
    <location>
        <begin position="1238"/>
        <end position="1247"/>
    </location>
</feature>
<feature type="compositionally biased region" description="Basic and acidic residues" evidence="1">
    <location>
        <begin position="724"/>
        <end position="738"/>
    </location>
</feature>
<protein>
    <submittedName>
        <fullName evidence="2">Uncharacterized protein</fullName>
    </submittedName>
</protein>
<feature type="compositionally biased region" description="Basic and acidic residues" evidence="1">
    <location>
        <begin position="450"/>
        <end position="474"/>
    </location>
</feature>
<feature type="compositionally biased region" description="Basic and acidic residues" evidence="1">
    <location>
        <begin position="1495"/>
        <end position="1507"/>
    </location>
</feature>
<feature type="region of interest" description="Disordered" evidence="1">
    <location>
        <begin position="1288"/>
        <end position="1354"/>
    </location>
</feature>
<dbReference type="EMBL" id="JAACJM010000038">
    <property type="protein sequence ID" value="KAF5362614.1"/>
    <property type="molecule type" value="Genomic_DNA"/>
</dbReference>
<feature type="region of interest" description="Disordered" evidence="1">
    <location>
        <begin position="25"/>
        <end position="94"/>
    </location>
</feature>
<feature type="compositionally biased region" description="Polar residues" evidence="1">
    <location>
        <begin position="182"/>
        <end position="208"/>
    </location>
</feature>
<feature type="region of interest" description="Disordered" evidence="1">
    <location>
        <begin position="1187"/>
        <end position="1272"/>
    </location>
</feature>
<feature type="compositionally biased region" description="Polar residues" evidence="1">
    <location>
        <begin position="40"/>
        <end position="58"/>
    </location>
</feature>
<feature type="compositionally biased region" description="Low complexity" evidence="1">
    <location>
        <begin position="59"/>
        <end position="77"/>
    </location>
</feature>
<dbReference type="OrthoDB" id="3258279at2759"/>
<feature type="compositionally biased region" description="Acidic residues" evidence="1">
    <location>
        <begin position="886"/>
        <end position="920"/>
    </location>
</feature>
<feature type="compositionally biased region" description="Low complexity" evidence="1">
    <location>
        <begin position="379"/>
        <end position="389"/>
    </location>
</feature>
<feature type="compositionally biased region" description="Basic and acidic residues" evidence="1">
    <location>
        <begin position="1455"/>
        <end position="1465"/>
    </location>
</feature>
<evidence type="ECO:0000313" key="3">
    <source>
        <dbReference type="Proteomes" id="UP000559256"/>
    </source>
</evidence>
<feature type="compositionally biased region" description="Basic and acidic residues" evidence="1">
    <location>
        <begin position="801"/>
        <end position="810"/>
    </location>
</feature>
<feature type="region of interest" description="Disordered" evidence="1">
    <location>
        <begin position="1"/>
        <end position="20"/>
    </location>
</feature>
<feature type="compositionally biased region" description="Acidic residues" evidence="1">
    <location>
        <begin position="758"/>
        <end position="785"/>
    </location>
</feature>
<feature type="region of interest" description="Disordered" evidence="1">
    <location>
        <begin position="959"/>
        <end position="998"/>
    </location>
</feature>
<feature type="compositionally biased region" description="Polar residues" evidence="1">
    <location>
        <begin position="241"/>
        <end position="264"/>
    </location>
</feature>
<feature type="compositionally biased region" description="Basic and acidic residues" evidence="1">
    <location>
        <begin position="1476"/>
        <end position="1488"/>
    </location>
</feature>
<feature type="compositionally biased region" description="Acidic residues" evidence="1">
    <location>
        <begin position="1309"/>
        <end position="1336"/>
    </location>
</feature>
<feature type="compositionally biased region" description="Acidic residues" evidence="1">
    <location>
        <begin position="928"/>
        <end position="942"/>
    </location>
</feature>
<dbReference type="Proteomes" id="UP000559256">
    <property type="component" value="Unassembled WGS sequence"/>
</dbReference>
<feature type="compositionally biased region" description="Low complexity" evidence="1">
    <location>
        <begin position="139"/>
        <end position="148"/>
    </location>
</feature>
<feature type="compositionally biased region" description="Basic residues" evidence="1">
    <location>
        <begin position="227"/>
        <end position="240"/>
    </location>
</feature>
<feature type="compositionally biased region" description="Basic and acidic residues" evidence="1">
    <location>
        <begin position="1034"/>
        <end position="1045"/>
    </location>
</feature>
<reference evidence="2 3" key="1">
    <citation type="journal article" date="2020" name="ISME J.">
        <title>Uncovering the hidden diversity of litter-decomposition mechanisms in mushroom-forming fungi.</title>
        <authorList>
            <person name="Floudas D."/>
            <person name="Bentzer J."/>
            <person name="Ahren D."/>
            <person name="Johansson T."/>
            <person name="Persson P."/>
            <person name="Tunlid A."/>
        </authorList>
    </citation>
    <scope>NUCLEOTIDE SEQUENCE [LARGE SCALE GENOMIC DNA]</scope>
    <source>
        <strain evidence="2 3">CBS 291.85</strain>
    </source>
</reference>
<feature type="region of interest" description="Disordered" evidence="1">
    <location>
        <begin position="1366"/>
        <end position="1530"/>
    </location>
</feature>
<feature type="compositionally biased region" description="Basic and acidic residues" evidence="1">
    <location>
        <begin position="661"/>
        <end position="675"/>
    </location>
</feature>
<feature type="compositionally biased region" description="Polar residues" evidence="1">
    <location>
        <begin position="160"/>
        <end position="174"/>
    </location>
</feature>
<evidence type="ECO:0000313" key="2">
    <source>
        <dbReference type="EMBL" id="KAF5362614.1"/>
    </source>
</evidence>
<gene>
    <name evidence="2" type="ORF">D9758_009569</name>
</gene>
<feature type="compositionally biased region" description="Polar residues" evidence="1">
    <location>
        <begin position="288"/>
        <end position="310"/>
    </location>
</feature>
<proteinExistence type="predicted"/>
<feature type="compositionally biased region" description="Polar residues" evidence="1">
    <location>
        <begin position="1203"/>
        <end position="1212"/>
    </location>
</feature>
<feature type="compositionally biased region" description="Acidic residues" evidence="1">
    <location>
        <begin position="703"/>
        <end position="713"/>
    </location>
</feature>
<keyword evidence="3" id="KW-1185">Reference proteome</keyword>
<feature type="compositionally biased region" description="Basic and acidic residues" evidence="1">
    <location>
        <begin position="970"/>
        <end position="981"/>
    </location>
</feature>
<name>A0A8H5GCR0_9AGAR</name>
<sequence length="1530" mass="167094">MAENNIPQQRRDSTVPRIDFAKLVTASAKKNKNKNRDSKNITTDKLSTRTPMSNHNRTSLSSGLFSPPSSQNSSGLGIADNNPGEDTQRFEQEQDPARMLISPPPEEVLQLQNAQRRASFNRSSISYIHSDINTQSNPSTSTLSTSHAHLAHDGIPPSMPTATVPSSLPPSGSFSKRKRSAWPTSTSTGQGTAAHDSPSSFAGLSGSNDVADDVGTAQPLEATPNPKPRKQSKRPGRAHVRNSSINSDTSMQSVSSPTRQSKSRPSLGPPMEDTDDEDIDFNGRVQVLASTPRNRSSPTKSRNVTIQSPHACNPDADFIPPFRAILSGQTSPSDNTPREDPVSARLHNRRSGRRSATPVIIPPYEPPSEVFTPPREVILSPSESSATKSSRTRRKTRGKSLKLVVKTEAPEIDLSEPMPPASPTDDPLLLSGPPDEDLSSPVRARKQSQNRREAGVLARADEERPFWTRAREESLPPSSPPSPATHLDDEDIEQHQDVGTLPPSSSSMMDEPAPYFNFNDVNVNVDQSNDFDGYRSTDSMEMDVDPDDAAGAGVSLVNTGFDIYGNPTGPVDASGMWTDSDDDENDELPNIEHTLGAPATVVGNGVGEYTGRWRLLQVRTKADPPSSATKVRMDEWGRPISPYPYTVDRSRGGLDDNEVESPSKSRDLGNGRTDSESQEEQEEDSTIHLPNVSQAVTARDVGSEDTDEDEAEEREVRAMSMEPEGGHSDVSDTARRQDEDIEDLVEEMEVRAMSMEPAAEDNADGQDQNDDVDVDVDLDQEADEEREVREMSMELDAEEDVASHDVEEPRVSVSVSPLKAASAQLARPSTPQTPPLRDLSFLGLSAKRPSQPRISEAFEKAAKLFGTTSPVRPGPSRLFEQVSWEPEAEPEDAEVETGSEGEAIEDAAEDIALHDDDEDTQPMSQVQADDDDSADEDSDIDDPGLHDYDCFTKILLKQQRTPRNSTSTLDDLKRDSRRKSLADAGISKNKGKGRLSMATPYSRRQSVGGVIGDQVFIPGSPVTTLGSLLKEAEKEVQHGHGHEDEQGLTPARSTPVTALRSVVAEQRNPFSTPMASKLTEFARRSSAFGRIVQHDGELYENEEAGPREWTKEEWKILDGCFTDERLELGEQDPSLAQEFHDDLPMVGVDMVDVDRVVDRFIELMGSEEQTEKFGWTRESLFARTKAIQNKQRAGHVAPPTTPYTPRNVSENPNPQPSMPVPDFTPLGKRPAPPRKSRAPPPPLPPPAGNEAPFSNIPASVPDDPPRRQVPATLLAPRYSHLLEEAVAVSKSVPFPKSATAGTTAVDDKTGEEEDEESEGDSIDVDVDVDTEADTSGEQEQSGHRHASRPSLGKKVTGFLFSYLPTLSKTNNKSSSIPRKTSSQRRPGLPLPPAEVLEKPRGPVNTPARPTIPKPKPAKDLVDLNHRPFPEESKIPRRGKVVPKRMVELKNVPLPAEKEKEREVPRPRRSSGGSVKDLVKNFEDIDKKSIGGPSQELKRVRSIGDWRKGVRGPGAVDAGQAGGSGRPTWKP</sequence>
<feature type="region of interest" description="Disordered" evidence="1">
    <location>
        <begin position="131"/>
        <end position="512"/>
    </location>
</feature>
<feature type="compositionally biased region" description="Polar residues" evidence="1">
    <location>
        <begin position="1366"/>
        <end position="1384"/>
    </location>
</feature>
<evidence type="ECO:0000256" key="1">
    <source>
        <dbReference type="SAM" id="MobiDB-lite"/>
    </source>
</evidence>
<feature type="region of interest" description="Disordered" evidence="1">
    <location>
        <begin position="1034"/>
        <end position="1053"/>
    </location>
</feature>
<feature type="compositionally biased region" description="Polar residues" evidence="1">
    <location>
        <begin position="959"/>
        <end position="969"/>
    </location>
</feature>